<dbReference type="Gene3D" id="3.20.20.60">
    <property type="entry name" value="Phosphoenolpyruvate-binding domains"/>
    <property type="match status" value="1"/>
</dbReference>
<evidence type="ECO:0000313" key="7">
    <source>
        <dbReference type="EMBL" id="GEB45785.1"/>
    </source>
</evidence>
<keyword evidence="3 5" id="KW-0460">Magnesium</keyword>
<evidence type="ECO:0000256" key="1">
    <source>
        <dbReference type="ARBA" id="ARBA00001946"/>
    </source>
</evidence>
<reference evidence="7 8" key="1">
    <citation type="submission" date="2019-06" db="EMBL/GenBank/DDBJ databases">
        <title>Whole genome shotgun sequence of Microbacterium testaceum NBRC 12675.</title>
        <authorList>
            <person name="Hosoyama A."/>
            <person name="Uohara A."/>
            <person name="Ohji S."/>
            <person name="Ichikawa N."/>
        </authorList>
    </citation>
    <scope>NUCLEOTIDE SEQUENCE [LARGE SCALE GENOMIC DNA]</scope>
    <source>
        <strain evidence="7 8">NBRC 12675</strain>
    </source>
</reference>
<feature type="binding site" evidence="4">
    <location>
        <position position="116"/>
    </location>
    <ligand>
        <name>substrate</name>
    </ligand>
</feature>
<dbReference type="GO" id="GO:0000287">
    <property type="term" value="F:magnesium ion binding"/>
    <property type="evidence" value="ECO:0007669"/>
    <property type="project" value="TreeGrafter"/>
</dbReference>
<sequence length="273" mass="28953">MSEVTRAFTLGPALLFVPADRPERLSKALERADAAILDLEDAVSADAKSSARDAMIAADPDPERVIVRVNGPRTPDFAHDLAALAHTRVRRVMVAKAEDPASLGLLERFEVIALCETARGIVHAEQLAALPQVVALMWGAEDLVASLGGTSSRRDDGGYRDVARLARARVLLAAGAFGKRAIDAVHVDIADLEGLSAEARDAAASGFAATACIHPGQVATIREAYAPSAHLVAWARGVLDAAEGERGVFRYEGRMIDEPILRHARSVVARATS</sequence>
<protein>
    <submittedName>
        <fullName evidence="7">CoA ester lyase</fullName>
    </submittedName>
</protein>
<evidence type="ECO:0000313" key="8">
    <source>
        <dbReference type="Proteomes" id="UP000319525"/>
    </source>
</evidence>
<comment type="cofactor">
    <cofactor evidence="1">
        <name>Mg(2+)</name>
        <dbReference type="ChEBI" id="CHEBI:18420"/>
    </cofactor>
</comment>
<dbReference type="InterPro" id="IPR005000">
    <property type="entry name" value="Aldolase/citrate-lyase_domain"/>
</dbReference>
<dbReference type="InterPro" id="IPR040442">
    <property type="entry name" value="Pyrv_kinase-like_dom_sf"/>
</dbReference>
<dbReference type="PANTHER" id="PTHR32308:SF10">
    <property type="entry name" value="CITRATE LYASE SUBUNIT BETA"/>
    <property type="match status" value="1"/>
</dbReference>
<evidence type="ECO:0000256" key="3">
    <source>
        <dbReference type="ARBA" id="ARBA00022842"/>
    </source>
</evidence>
<dbReference type="Proteomes" id="UP000319525">
    <property type="component" value="Unassembled WGS sequence"/>
</dbReference>
<feature type="binding site" evidence="5">
    <location>
        <position position="142"/>
    </location>
    <ligand>
        <name>Mg(2+)</name>
        <dbReference type="ChEBI" id="CHEBI:18420"/>
    </ligand>
</feature>
<evidence type="ECO:0000256" key="5">
    <source>
        <dbReference type="PIRSR" id="PIRSR015582-2"/>
    </source>
</evidence>
<evidence type="ECO:0000256" key="4">
    <source>
        <dbReference type="PIRSR" id="PIRSR015582-1"/>
    </source>
</evidence>
<dbReference type="InterPro" id="IPR015813">
    <property type="entry name" value="Pyrv/PenolPyrv_kinase-like_dom"/>
</dbReference>
<dbReference type="GO" id="GO:0016829">
    <property type="term" value="F:lyase activity"/>
    <property type="evidence" value="ECO:0007669"/>
    <property type="project" value="UniProtKB-KW"/>
</dbReference>
<evidence type="ECO:0000256" key="2">
    <source>
        <dbReference type="ARBA" id="ARBA00022723"/>
    </source>
</evidence>
<dbReference type="GO" id="GO:0006107">
    <property type="term" value="P:oxaloacetate metabolic process"/>
    <property type="evidence" value="ECO:0007669"/>
    <property type="project" value="TreeGrafter"/>
</dbReference>
<keyword evidence="2 5" id="KW-0479">Metal-binding</keyword>
<comment type="caution">
    <text evidence="7">The sequence shown here is derived from an EMBL/GenBank/DDBJ whole genome shotgun (WGS) entry which is preliminary data.</text>
</comment>
<organism evidence="7 8">
    <name type="scientific">Microbacterium testaceum</name>
    <name type="common">Aureobacterium testaceum</name>
    <name type="synonym">Brevibacterium testaceum</name>
    <dbReference type="NCBI Taxonomy" id="2033"/>
    <lineage>
        <taxon>Bacteria</taxon>
        <taxon>Bacillati</taxon>
        <taxon>Actinomycetota</taxon>
        <taxon>Actinomycetes</taxon>
        <taxon>Micrococcales</taxon>
        <taxon>Microbacteriaceae</taxon>
        <taxon>Microbacterium</taxon>
    </lineage>
</organism>
<feature type="binding site" evidence="5">
    <location>
        <position position="116"/>
    </location>
    <ligand>
        <name>Mg(2+)</name>
        <dbReference type="ChEBI" id="CHEBI:18420"/>
    </ligand>
</feature>
<proteinExistence type="predicted"/>
<dbReference type="PANTHER" id="PTHR32308">
    <property type="entry name" value="LYASE BETA SUBUNIT, PUTATIVE (AFU_ORTHOLOGUE AFUA_4G13030)-RELATED"/>
    <property type="match status" value="1"/>
</dbReference>
<evidence type="ECO:0000259" key="6">
    <source>
        <dbReference type="Pfam" id="PF03328"/>
    </source>
</evidence>
<feature type="binding site" evidence="4">
    <location>
        <position position="68"/>
    </location>
    <ligand>
        <name>substrate</name>
    </ligand>
</feature>
<gene>
    <name evidence="7" type="ORF">MTE01_17300</name>
</gene>
<keyword evidence="7" id="KW-0456">Lyase</keyword>
<dbReference type="InterPro" id="IPR011206">
    <property type="entry name" value="Citrate_lyase_beta/mcl1/mcl2"/>
</dbReference>
<accession>A0A4Y3QKS2</accession>
<dbReference type="PIRSF" id="PIRSF015582">
    <property type="entry name" value="Cit_lyase_B"/>
    <property type="match status" value="1"/>
</dbReference>
<dbReference type="Pfam" id="PF03328">
    <property type="entry name" value="HpcH_HpaI"/>
    <property type="match status" value="1"/>
</dbReference>
<name>A0A4Y3QKS2_MICTE</name>
<dbReference type="SUPFAM" id="SSF51621">
    <property type="entry name" value="Phosphoenolpyruvate/pyruvate domain"/>
    <property type="match status" value="1"/>
</dbReference>
<dbReference type="AlphaFoldDB" id="A0A4Y3QKS2"/>
<feature type="domain" description="HpcH/HpaI aldolase/citrate lyase" evidence="6">
    <location>
        <begin position="14"/>
        <end position="215"/>
    </location>
</feature>
<dbReference type="EMBL" id="BJML01000004">
    <property type="protein sequence ID" value="GEB45785.1"/>
    <property type="molecule type" value="Genomic_DNA"/>
</dbReference>